<reference evidence="2 3" key="1">
    <citation type="submission" date="2019-01" db="EMBL/GenBank/DDBJ databases">
        <title>Coherence of Microcystis species and biogeography revealed through population genomics.</title>
        <authorList>
            <person name="Perez-Carrascal O.M."/>
            <person name="Terrat Y."/>
            <person name="Giani A."/>
            <person name="Fortin N."/>
            <person name="Tromas N."/>
            <person name="Shapiro B.J."/>
        </authorList>
    </citation>
    <scope>NUCLEOTIDE SEQUENCE [LARGE SCALE GENOMIC DNA]</scope>
    <source>
        <strain evidence="2">Ma_SC_T_19800800_S464</strain>
    </source>
</reference>
<dbReference type="Gene3D" id="3.40.50.300">
    <property type="entry name" value="P-loop containing nucleotide triphosphate hydrolases"/>
    <property type="match status" value="1"/>
</dbReference>
<accession>A0A552DJS7</accession>
<dbReference type="Proteomes" id="UP000319313">
    <property type="component" value="Unassembled WGS sequence"/>
</dbReference>
<feature type="domain" description="ATPase AAA-type core" evidence="1">
    <location>
        <begin position="25"/>
        <end position="328"/>
    </location>
</feature>
<proteinExistence type="predicted"/>
<dbReference type="CDD" id="cd00267">
    <property type="entry name" value="ABC_ATPase"/>
    <property type="match status" value="1"/>
</dbReference>
<dbReference type="PANTHER" id="PTHR43581">
    <property type="entry name" value="ATP/GTP PHOSPHATASE"/>
    <property type="match status" value="1"/>
</dbReference>
<dbReference type="GO" id="GO:0005524">
    <property type="term" value="F:ATP binding"/>
    <property type="evidence" value="ECO:0007669"/>
    <property type="project" value="InterPro"/>
</dbReference>
<name>A0A552DJS7_MICAE</name>
<dbReference type="GO" id="GO:0016887">
    <property type="term" value="F:ATP hydrolysis activity"/>
    <property type="evidence" value="ECO:0007669"/>
    <property type="project" value="InterPro"/>
</dbReference>
<sequence length="652" mass="76572">MKISKIQIKNFKSFQDVTVDIDPNFNVFTGVNNSGKTNLLEAIALWHECFNKLIRQAGKGYKELYKKGDYILGHTTEKYFPYETIKTVRTSNIDDIFYQRDTTAPIELSINLNKVDINLEIGFSIKTSGLNYVIELLNYNQYNFRGFNEFFENFPNPISASFASPVATIRAEERFVTRPQIIESIQKRESVEVVRNRLYNLYYDTTRNENLYNKFILDLSYILFDGDKKIEFFPKSDIQKDIKSVIYYKIESRDIEKDISLLGSGTLQIIVILLNLYAPEKTRDLNLILFDEPDSHIHRDIQKRLIDTVLRFSTNTQIFLTTHNESLIRQVSLHQLFHLENRPQYNYNALSRQELFVEPRFKGIYPSALNPIISSLGNSNGLDFINAVEADKIIFVEGQDDAKAIYTLLQKNTIGINTKKYSFWVMGGVSQIFKDLPSYKTVFQQIKNQETLWSKAFLVFDRDFIEDDHRDKLIESLGSHFKIPTYITPSYTFESILLMDLIKLSHLLKKWLEAKKDDINVDRSALVQSLENHYLTIMQQKLESLDDKYIDQTCHRYANVREQLSKRDFLNNQNPIRENDISLNTLFRRYLTTINDNREFYKMADKDDVQAIINQVTKPYNIEFNIKQDFISLLNLVDRSTWFNEWDFLTKL</sequence>
<comment type="caution">
    <text evidence="2">The sequence shown here is derived from an EMBL/GenBank/DDBJ whole genome shotgun (WGS) entry which is preliminary data.</text>
</comment>
<gene>
    <name evidence="2" type="ORF">EWV81_18050</name>
</gene>
<dbReference type="AlphaFoldDB" id="A0A552DJS7"/>
<dbReference type="SUPFAM" id="SSF52540">
    <property type="entry name" value="P-loop containing nucleoside triphosphate hydrolases"/>
    <property type="match status" value="1"/>
</dbReference>
<dbReference type="EMBL" id="SFBL01000171">
    <property type="protein sequence ID" value="TRU22460.1"/>
    <property type="molecule type" value="Genomic_DNA"/>
</dbReference>
<dbReference type="InterPro" id="IPR027417">
    <property type="entry name" value="P-loop_NTPase"/>
</dbReference>
<dbReference type="PANTHER" id="PTHR43581:SF4">
    <property type="entry name" value="ATP_GTP PHOSPHATASE"/>
    <property type="match status" value="1"/>
</dbReference>
<evidence type="ECO:0000259" key="1">
    <source>
        <dbReference type="Pfam" id="PF13304"/>
    </source>
</evidence>
<protein>
    <recommendedName>
        <fullName evidence="1">ATPase AAA-type core domain-containing protein</fullName>
    </recommendedName>
</protein>
<evidence type="ECO:0000313" key="2">
    <source>
        <dbReference type="EMBL" id="TRU22460.1"/>
    </source>
</evidence>
<organism evidence="2 3">
    <name type="scientific">Microcystis aeruginosa Ma_SC_T_19800800_S464</name>
    <dbReference type="NCBI Taxonomy" id="2486257"/>
    <lineage>
        <taxon>Bacteria</taxon>
        <taxon>Bacillati</taxon>
        <taxon>Cyanobacteriota</taxon>
        <taxon>Cyanophyceae</taxon>
        <taxon>Oscillatoriophycideae</taxon>
        <taxon>Chroococcales</taxon>
        <taxon>Microcystaceae</taxon>
        <taxon>Microcystis</taxon>
    </lineage>
</organism>
<dbReference type="InterPro" id="IPR003959">
    <property type="entry name" value="ATPase_AAA_core"/>
</dbReference>
<evidence type="ECO:0000313" key="3">
    <source>
        <dbReference type="Proteomes" id="UP000319313"/>
    </source>
</evidence>
<dbReference type="Pfam" id="PF13304">
    <property type="entry name" value="AAA_21"/>
    <property type="match status" value="1"/>
</dbReference>
<dbReference type="InterPro" id="IPR051396">
    <property type="entry name" value="Bact_Antivir_Def_Nuclease"/>
</dbReference>